<dbReference type="Proteomes" id="UP001189429">
    <property type="component" value="Unassembled WGS sequence"/>
</dbReference>
<evidence type="ECO:0000313" key="1">
    <source>
        <dbReference type="EMBL" id="CAK0796465.1"/>
    </source>
</evidence>
<organism evidence="1 2">
    <name type="scientific">Prorocentrum cordatum</name>
    <dbReference type="NCBI Taxonomy" id="2364126"/>
    <lineage>
        <taxon>Eukaryota</taxon>
        <taxon>Sar</taxon>
        <taxon>Alveolata</taxon>
        <taxon>Dinophyceae</taxon>
        <taxon>Prorocentrales</taxon>
        <taxon>Prorocentraceae</taxon>
        <taxon>Prorocentrum</taxon>
    </lineage>
</organism>
<gene>
    <name evidence="1" type="ORF">PCOR1329_LOCUS5842</name>
</gene>
<accession>A0ABN9PTG0</accession>
<reference evidence="1" key="1">
    <citation type="submission" date="2023-10" db="EMBL/GenBank/DDBJ databases">
        <authorList>
            <person name="Chen Y."/>
            <person name="Shah S."/>
            <person name="Dougan E. K."/>
            <person name="Thang M."/>
            <person name="Chan C."/>
        </authorList>
    </citation>
    <scope>NUCLEOTIDE SEQUENCE [LARGE SCALE GENOMIC DNA]</scope>
</reference>
<evidence type="ECO:0000313" key="2">
    <source>
        <dbReference type="Proteomes" id="UP001189429"/>
    </source>
</evidence>
<name>A0ABN9PTG0_9DINO</name>
<protein>
    <submittedName>
        <fullName evidence="1">Uncharacterized protein</fullName>
    </submittedName>
</protein>
<proteinExistence type="predicted"/>
<keyword evidence="2" id="KW-1185">Reference proteome</keyword>
<comment type="caution">
    <text evidence="1">The sequence shown here is derived from an EMBL/GenBank/DDBJ whole genome shotgun (WGS) entry which is preliminary data.</text>
</comment>
<dbReference type="EMBL" id="CAUYUJ010001557">
    <property type="protein sequence ID" value="CAK0796465.1"/>
    <property type="molecule type" value="Genomic_DNA"/>
</dbReference>
<sequence length="109" mass="12038">MVISWLMVFQAVPVLPHPKIVQCVPLIGTSERTPGRLLEVVFSGPGRTMQVFDLHLDPALHRELEGGLCVTTVNANSWGTLKAFLGNSDAHVVLAQEHRLRFQVDLDQA</sequence>